<keyword evidence="1" id="KW-0812">Transmembrane</keyword>
<evidence type="ECO:0000313" key="3">
    <source>
        <dbReference type="Proteomes" id="UP000260649"/>
    </source>
</evidence>
<reference evidence="2 3" key="1">
    <citation type="submission" date="2018-07" db="EMBL/GenBank/DDBJ databases">
        <title>GABA Modulating Bacteria of the Human Gut Microbiota.</title>
        <authorList>
            <person name="Strandwitz P."/>
            <person name="Kim K.H."/>
            <person name="Terekhova D."/>
            <person name="Liu J.K."/>
            <person name="Sharma A."/>
            <person name="Levering J."/>
            <person name="Mcdonald D."/>
            <person name="Dietrich D."/>
            <person name="Ramadhar T.R."/>
            <person name="Lekbua A."/>
            <person name="Mroue N."/>
            <person name="Liston C."/>
            <person name="Stewart E.J."/>
            <person name="Dubin M.J."/>
            <person name="Zengler K."/>
            <person name="Knight R."/>
            <person name="Gilbert J.A."/>
            <person name="Clardy J."/>
            <person name="Lewis K."/>
        </authorList>
    </citation>
    <scope>NUCLEOTIDE SEQUENCE [LARGE SCALE GENOMIC DNA]</scope>
    <source>
        <strain evidence="2 3">KLE1738</strain>
    </source>
</reference>
<keyword evidence="3" id="KW-1185">Reference proteome</keyword>
<feature type="transmembrane region" description="Helical" evidence="1">
    <location>
        <begin position="86"/>
        <end position="105"/>
    </location>
</feature>
<feature type="transmembrane region" description="Helical" evidence="1">
    <location>
        <begin position="51"/>
        <end position="74"/>
    </location>
</feature>
<sequence length="140" mass="13927">MVKNGEETAKKEGKTTGNVLPVLLGTGTGLVLLLLLTLLAAGLIWSGVLPVSIAGMSLTIAAGLCALVGGRVAVNRGSGGSLPMGSAAGGLLCLILGLVCLGTTGTEGFHGQFVGILLMTLAGGCLAGLMGKKKRKKKKR</sequence>
<name>A0A3E2B6X8_9FIRM</name>
<dbReference type="EMBL" id="QQRQ01000001">
    <property type="protein sequence ID" value="RFT07744.1"/>
    <property type="molecule type" value="Genomic_DNA"/>
</dbReference>
<keyword evidence="1" id="KW-0472">Membrane</keyword>
<feature type="transmembrane region" description="Helical" evidence="1">
    <location>
        <begin position="20"/>
        <end position="45"/>
    </location>
</feature>
<gene>
    <name evidence="2" type="ORF">DV520_01020</name>
</gene>
<evidence type="ECO:0008006" key="4">
    <source>
        <dbReference type="Google" id="ProtNLM"/>
    </source>
</evidence>
<evidence type="ECO:0000313" key="2">
    <source>
        <dbReference type="EMBL" id="RFT07744.1"/>
    </source>
</evidence>
<dbReference type="RefSeq" id="WP_021920600.1">
    <property type="nucleotide sequence ID" value="NZ_DBFWBC010000168.1"/>
</dbReference>
<protein>
    <recommendedName>
        <fullName evidence="4">TIGR04086 family membrane protein</fullName>
    </recommendedName>
</protein>
<proteinExistence type="predicted"/>
<accession>A0A3E2B6X8</accession>
<comment type="caution">
    <text evidence="2">The sequence shown here is derived from an EMBL/GenBank/DDBJ whole genome shotgun (WGS) entry which is preliminary data.</text>
</comment>
<dbReference type="AlphaFoldDB" id="A0A3E2B6X8"/>
<keyword evidence="1" id="KW-1133">Transmembrane helix</keyword>
<dbReference type="Proteomes" id="UP000260649">
    <property type="component" value="Unassembled WGS sequence"/>
</dbReference>
<feature type="transmembrane region" description="Helical" evidence="1">
    <location>
        <begin position="111"/>
        <end position="130"/>
    </location>
</feature>
<evidence type="ECO:0000256" key="1">
    <source>
        <dbReference type="SAM" id="Phobius"/>
    </source>
</evidence>
<organism evidence="2 3">
    <name type="scientific">Evtepia gabavorous</name>
    <dbReference type="NCBI Taxonomy" id="2211183"/>
    <lineage>
        <taxon>Bacteria</taxon>
        <taxon>Bacillati</taxon>
        <taxon>Bacillota</taxon>
        <taxon>Clostridia</taxon>
        <taxon>Eubacteriales</taxon>
        <taxon>Evtepia</taxon>
    </lineage>
</organism>